<gene>
    <name evidence="1" type="ORF">LX24_02913</name>
</gene>
<comment type="caution">
    <text evidence="1">The sequence shown here is derived from an EMBL/GenBank/DDBJ whole genome shotgun (WGS) entry which is preliminary data.</text>
</comment>
<evidence type="ECO:0000313" key="2">
    <source>
        <dbReference type="Proteomes" id="UP000323166"/>
    </source>
</evidence>
<evidence type="ECO:0000313" key="1">
    <source>
        <dbReference type="EMBL" id="TYO92284.1"/>
    </source>
</evidence>
<name>A0A5S4ZMZ8_9FIRM</name>
<dbReference type="RefSeq" id="WP_166512826.1">
    <property type="nucleotide sequence ID" value="NZ_VNHM01000029.1"/>
</dbReference>
<accession>A0A5S4ZMZ8</accession>
<protein>
    <submittedName>
        <fullName evidence="1">Uncharacterized protein</fullName>
    </submittedName>
</protein>
<keyword evidence="2" id="KW-1185">Reference proteome</keyword>
<dbReference type="Proteomes" id="UP000323166">
    <property type="component" value="Unassembled WGS sequence"/>
</dbReference>
<dbReference type="EMBL" id="VNHM01000029">
    <property type="protein sequence ID" value="TYO92284.1"/>
    <property type="molecule type" value="Genomic_DNA"/>
</dbReference>
<dbReference type="AlphaFoldDB" id="A0A5S4ZMZ8"/>
<reference evidence="1 2" key="1">
    <citation type="submission" date="2019-07" db="EMBL/GenBank/DDBJ databases">
        <title>Genomic Encyclopedia of Type Strains, Phase I: the one thousand microbial genomes (KMG-I) project.</title>
        <authorList>
            <person name="Kyrpides N."/>
        </authorList>
    </citation>
    <scope>NUCLEOTIDE SEQUENCE [LARGE SCALE GENOMIC DNA]</scope>
    <source>
        <strain evidence="1 2">DSM 6562</strain>
    </source>
</reference>
<proteinExistence type="predicted"/>
<sequence length="71" mass="8176">MPLITNNPTYKFTNLVLSKKGPFTLREISSDLKEKGLENNEKFIKESLRRLRDDGLVIEHGPFFSVAFGDY</sequence>
<organism evidence="1 2">
    <name type="scientific">Desulfallas thermosapovorans DSM 6562</name>
    <dbReference type="NCBI Taxonomy" id="1121431"/>
    <lineage>
        <taxon>Bacteria</taxon>
        <taxon>Bacillati</taxon>
        <taxon>Bacillota</taxon>
        <taxon>Clostridia</taxon>
        <taxon>Eubacteriales</taxon>
        <taxon>Desulfallaceae</taxon>
        <taxon>Desulfallas</taxon>
    </lineage>
</organism>